<dbReference type="InterPro" id="IPR003953">
    <property type="entry name" value="FAD-dep_OxRdtase_2_FAD-bd"/>
</dbReference>
<dbReference type="PANTHER" id="PTHR43400:SF10">
    <property type="entry name" value="3-OXOSTEROID 1-DEHYDROGENASE"/>
    <property type="match status" value="1"/>
</dbReference>
<sequence length="464" mass="47865">MSAPTRAPQDVETEGPDLVVAGAGGGLVAALRAAQLGLSVLVVERNEHFAKANNTAMSTAMVPGAGSRWQREAGVEDSPERFVADVLAKTGGTADERLARALAEVSGRLVEWLADEAGLPLSLVTDFSYPGHSSLRCHTVPGRSGEAMLGGLVRAVREHALIDLLVPARLVDVVVDPEDGGVREVVVESPHGQERIPTRAVLLATNGYAADRELVARHLPEIATATYHGSEGSTGDALRLGERLGAATAYLDAYQGHAALTPAATLAGWATVMHGGVVLDVEGRRFGDETSGYSEYAARLGAQPDARGWIVLDERIHEACLVFDDYRATVDAGAVREAADVEALAAVVGCDAGELARTLDAARDSAEGRAEDAFGRTAWEAPLQAPYRAVPVQPALFHSQGGLVVDEHARVLTEAGTPVPGLYAAGGAAAGISGHGAAGYLAGNGLLPALGLSLLAAEDVAASA</sequence>
<keyword evidence="3" id="KW-0274">FAD</keyword>
<dbReference type="InterPro" id="IPR036188">
    <property type="entry name" value="FAD/NAD-bd_sf"/>
</dbReference>
<dbReference type="Gene3D" id="3.50.50.60">
    <property type="entry name" value="FAD/NAD(P)-binding domain"/>
    <property type="match status" value="1"/>
</dbReference>
<keyword evidence="7" id="KW-1185">Reference proteome</keyword>
<protein>
    <submittedName>
        <fullName evidence="6">FAD-binding protein</fullName>
    </submittedName>
</protein>
<evidence type="ECO:0000256" key="3">
    <source>
        <dbReference type="ARBA" id="ARBA00022827"/>
    </source>
</evidence>
<gene>
    <name evidence="6" type="ORF">QWY28_10420</name>
</gene>
<dbReference type="PANTHER" id="PTHR43400">
    <property type="entry name" value="FUMARATE REDUCTASE"/>
    <property type="match status" value="1"/>
</dbReference>
<dbReference type="SUPFAM" id="SSF56425">
    <property type="entry name" value="Succinate dehydrogenase/fumarate reductase flavoprotein, catalytic domain"/>
    <property type="match status" value="1"/>
</dbReference>
<evidence type="ECO:0000256" key="2">
    <source>
        <dbReference type="ARBA" id="ARBA00022630"/>
    </source>
</evidence>
<dbReference type="InterPro" id="IPR027477">
    <property type="entry name" value="Succ_DH/fumarate_Rdtase_cat_sf"/>
</dbReference>
<evidence type="ECO:0000259" key="5">
    <source>
        <dbReference type="Pfam" id="PF00890"/>
    </source>
</evidence>
<dbReference type="EMBL" id="JAUHJQ010000003">
    <property type="protein sequence ID" value="MDN4173358.1"/>
    <property type="molecule type" value="Genomic_DNA"/>
</dbReference>
<reference evidence="6" key="1">
    <citation type="submission" date="2023-06" db="EMBL/GenBank/DDBJ databases">
        <title>Draft genome sequence of Nocardioides sp. SOB77.</title>
        <authorList>
            <person name="Zhang G."/>
        </authorList>
    </citation>
    <scope>NUCLEOTIDE SEQUENCE</scope>
    <source>
        <strain evidence="6">SOB77</strain>
    </source>
</reference>
<comment type="cofactor">
    <cofactor evidence="1">
        <name>FAD</name>
        <dbReference type="ChEBI" id="CHEBI:57692"/>
    </cofactor>
</comment>
<dbReference type="Pfam" id="PF00890">
    <property type="entry name" value="FAD_binding_2"/>
    <property type="match status" value="1"/>
</dbReference>
<evidence type="ECO:0000256" key="1">
    <source>
        <dbReference type="ARBA" id="ARBA00001974"/>
    </source>
</evidence>
<name>A0ABT8FF87_9ACTN</name>
<keyword evidence="2" id="KW-0285">Flavoprotein</keyword>
<dbReference type="RefSeq" id="WP_300952464.1">
    <property type="nucleotide sequence ID" value="NZ_JAUHJQ010000003.1"/>
</dbReference>
<evidence type="ECO:0000313" key="7">
    <source>
        <dbReference type="Proteomes" id="UP001168620"/>
    </source>
</evidence>
<dbReference type="InterPro" id="IPR050315">
    <property type="entry name" value="FAD-oxidoreductase_2"/>
</dbReference>
<dbReference type="Gene3D" id="3.90.700.10">
    <property type="entry name" value="Succinate dehydrogenase/fumarate reductase flavoprotein, catalytic domain"/>
    <property type="match status" value="1"/>
</dbReference>
<evidence type="ECO:0000313" key="6">
    <source>
        <dbReference type="EMBL" id="MDN4173358.1"/>
    </source>
</evidence>
<dbReference type="Proteomes" id="UP001168620">
    <property type="component" value="Unassembled WGS sequence"/>
</dbReference>
<accession>A0ABT8FF87</accession>
<feature type="domain" description="FAD-dependent oxidoreductase 2 FAD-binding" evidence="5">
    <location>
        <begin position="17"/>
        <end position="445"/>
    </location>
</feature>
<organism evidence="6 7">
    <name type="scientific">Nocardioides oceani</name>
    <dbReference type="NCBI Taxonomy" id="3058369"/>
    <lineage>
        <taxon>Bacteria</taxon>
        <taxon>Bacillati</taxon>
        <taxon>Actinomycetota</taxon>
        <taxon>Actinomycetes</taxon>
        <taxon>Propionibacteriales</taxon>
        <taxon>Nocardioidaceae</taxon>
        <taxon>Nocardioides</taxon>
    </lineage>
</organism>
<dbReference type="SUPFAM" id="SSF51905">
    <property type="entry name" value="FAD/NAD(P)-binding domain"/>
    <property type="match status" value="1"/>
</dbReference>
<proteinExistence type="predicted"/>
<comment type="caution">
    <text evidence="6">The sequence shown here is derived from an EMBL/GenBank/DDBJ whole genome shotgun (WGS) entry which is preliminary data.</text>
</comment>
<keyword evidence="4" id="KW-0560">Oxidoreductase</keyword>
<evidence type="ECO:0000256" key="4">
    <source>
        <dbReference type="ARBA" id="ARBA00023002"/>
    </source>
</evidence>